<keyword evidence="9 11" id="KW-0675">Receptor</keyword>
<dbReference type="GO" id="GO:0007606">
    <property type="term" value="P:sensory perception of chemical stimulus"/>
    <property type="evidence" value="ECO:0007669"/>
    <property type="project" value="UniProtKB-ARBA"/>
</dbReference>
<evidence type="ECO:0000256" key="4">
    <source>
        <dbReference type="ARBA" id="ARBA00022507"/>
    </source>
</evidence>
<dbReference type="InterPro" id="IPR004072">
    <property type="entry name" value="Vmron_rcpt_1"/>
</dbReference>
<evidence type="ECO:0000259" key="12">
    <source>
        <dbReference type="PROSITE" id="PS50262"/>
    </source>
</evidence>
<dbReference type="PANTHER" id="PTHR24062">
    <property type="entry name" value="VOMERONASAL TYPE-1 RECEPTOR"/>
    <property type="match status" value="1"/>
</dbReference>
<evidence type="ECO:0000256" key="11">
    <source>
        <dbReference type="RuleBase" id="RU364061"/>
    </source>
</evidence>
<evidence type="ECO:0000256" key="8">
    <source>
        <dbReference type="ARBA" id="ARBA00023136"/>
    </source>
</evidence>
<feature type="transmembrane region" description="Helical" evidence="11">
    <location>
        <begin position="12"/>
        <end position="38"/>
    </location>
</feature>
<proteinExistence type="inferred from homology"/>
<keyword evidence="14" id="KW-1185">Reference proteome</keyword>
<evidence type="ECO:0000313" key="13">
    <source>
        <dbReference type="Ensembl" id="ENSMSIP00000033332.1"/>
    </source>
</evidence>
<evidence type="ECO:0000256" key="2">
    <source>
        <dbReference type="ARBA" id="ARBA00010663"/>
    </source>
</evidence>
<dbReference type="Ensembl" id="ENSMSIT00000042011.1">
    <property type="protein sequence ID" value="ENSMSIP00000033332.1"/>
    <property type="gene ID" value="ENSMSIG00000027886.1"/>
</dbReference>
<keyword evidence="7 11" id="KW-0297">G-protein coupled receptor</keyword>
<feature type="transmembrane region" description="Helical" evidence="11">
    <location>
        <begin position="278"/>
        <end position="298"/>
    </location>
</feature>
<keyword evidence="10 11" id="KW-0807">Transducer</keyword>
<dbReference type="GO" id="GO:0005886">
    <property type="term" value="C:plasma membrane"/>
    <property type="evidence" value="ECO:0007669"/>
    <property type="project" value="UniProtKB-SubCell"/>
</dbReference>
<evidence type="ECO:0000256" key="1">
    <source>
        <dbReference type="ARBA" id="ARBA00004651"/>
    </source>
</evidence>
<protein>
    <recommendedName>
        <fullName evidence="11">Vomeronasal type-1 receptor</fullName>
    </recommendedName>
</protein>
<dbReference type="GeneTree" id="ENSGT00960000186612"/>
<feature type="domain" description="G-protein coupled receptors family 1 profile" evidence="12">
    <location>
        <begin position="27"/>
        <end position="291"/>
    </location>
</feature>
<dbReference type="SUPFAM" id="SSF81321">
    <property type="entry name" value="Family A G protein-coupled receptor-like"/>
    <property type="match status" value="1"/>
</dbReference>
<dbReference type="GO" id="GO:0019236">
    <property type="term" value="P:response to pheromone"/>
    <property type="evidence" value="ECO:0007669"/>
    <property type="project" value="UniProtKB-KW"/>
</dbReference>
<evidence type="ECO:0000256" key="10">
    <source>
        <dbReference type="ARBA" id="ARBA00023224"/>
    </source>
</evidence>
<dbReference type="AlphaFoldDB" id="A0A8C6IA90"/>
<feature type="transmembrane region" description="Helical" evidence="11">
    <location>
        <begin position="185"/>
        <end position="213"/>
    </location>
</feature>
<dbReference type="Gene3D" id="1.20.1070.10">
    <property type="entry name" value="Rhodopsin 7-helix transmembrane proteins"/>
    <property type="match status" value="1"/>
</dbReference>
<feature type="transmembrane region" description="Helical" evidence="11">
    <location>
        <begin position="240"/>
        <end position="258"/>
    </location>
</feature>
<keyword evidence="3 11" id="KW-1003">Cell membrane</keyword>
<evidence type="ECO:0000256" key="5">
    <source>
        <dbReference type="ARBA" id="ARBA00022692"/>
    </source>
</evidence>
<keyword evidence="8 11" id="KW-0472">Membrane</keyword>
<keyword evidence="5 11" id="KW-0812">Transmembrane</keyword>
<dbReference type="PROSITE" id="PS50262">
    <property type="entry name" value="G_PROTEIN_RECEP_F1_2"/>
    <property type="match status" value="1"/>
</dbReference>
<dbReference type="Pfam" id="PF03402">
    <property type="entry name" value="V1R"/>
    <property type="match status" value="1"/>
</dbReference>
<evidence type="ECO:0000313" key="14">
    <source>
        <dbReference type="Proteomes" id="UP000694415"/>
    </source>
</evidence>
<keyword evidence="4 11" id="KW-0589">Pheromone response</keyword>
<dbReference type="Proteomes" id="UP000694415">
    <property type="component" value="Unplaced"/>
</dbReference>
<feature type="transmembrane region" description="Helical" evidence="11">
    <location>
        <begin position="132"/>
        <end position="157"/>
    </location>
</feature>
<comment type="subcellular location">
    <subcellularLocation>
        <location evidence="1 11">Cell membrane</location>
        <topology evidence="1 11">Multi-pass membrane protein</topology>
    </subcellularLocation>
</comment>
<dbReference type="PRINTS" id="PR01534">
    <property type="entry name" value="VOMERONASL1R"/>
</dbReference>
<accession>A0A8C6IA90</accession>
<evidence type="ECO:0000256" key="6">
    <source>
        <dbReference type="ARBA" id="ARBA00022989"/>
    </source>
</evidence>
<feature type="transmembrane region" description="Helical" evidence="11">
    <location>
        <begin position="50"/>
        <end position="68"/>
    </location>
</feature>
<dbReference type="InterPro" id="IPR017452">
    <property type="entry name" value="GPCR_Rhodpsn_7TM"/>
</dbReference>
<evidence type="ECO:0000256" key="3">
    <source>
        <dbReference type="ARBA" id="ARBA00022475"/>
    </source>
</evidence>
<keyword evidence="6 11" id="KW-1133">Transmembrane helix</keyword>
<comment type="similarity">
    <text evidence="2 11">Belongs to the G-protein coupled receptor 1 family.</text>
</comment>
<name>A0A8C6IA90_MUSSI</name>
<organism evidence="13 14">
    <name type="scientific">Mus spicilegus</name>
    <name type="common">Mound-building mouse</name>
    <dbReference type="NCBI Taxonomy" id="10103"/>
    <lineage>
        <taxon>Eukaryota</taxon>
        <taxon>Metazoa</taxon>
        <taxon>Chordata</taxon>
        <taxon>Craniata</taxon>
        <taxon>Vertebrata</taxon>
        <taxon>Euteleostomi</taxon>
        <taxon>Mammalia</taxon>
        <taxon>Eutheria</taxon>
        <taxon>Euarchontoglires</taxon>
        <taxon>Glires</taxon>
        <taxon>Rodentia</taxon>
        <taxon>Myomorpha</taxon>
        <taxon>Muroidea</taxon>
        <taxon>Muridae</taxon>
        <taxon>Murinae</taxon>
        <taxon>Mus</taxon>
        <taxon>Mus</taxon>
    </lineage>
</organism>
<sequence>MLNHRMDFWNLAIRIIFLSQITIGILGNVSLLFFYLFLYYKESILKPTELILMHLMAANIIIILSAGVPQTITIWGLKQLLNDFGCKFLLYIHAIGRSVSIFTTCLLSVFQAMTISPRKFCGKYHKVTIEKYLGCFISFLWVLYILVNLIFLVYTFIKKNSKNETRKRNFGYCSTVGSDNISDSLYAALVMCPEVFFSVLIAWSSGSMIAILYRHKKKVQYIYSTRVSRRDYPESRATRNILAQVFTFLAFYTLSSMLRGSTALLPNQNLWLMNINHLTSLCFPTFGPFVLMSHYSFVSRFIFVWLRKRICSFLNYKM</sequence>
<dbReference type="GO" id="GO:0016503">
    <property type="term" value="F:pheromone receptor activity"/>
    <property type="evidence" value="ECO:0007669"/>
    <property type="project" value="InterPro"/>
</dbReference>
<feature type="transmembrane region" description="Helical" evidence="11">
    <location>
        <begin position="88"/>
        <end position="111"/>
    </location>
</feature>
<evidence type="ECO:0000256" key="7">
    <source>
        <dbReference type="ARBA" id="ARBA00023040"/>
    </source>
</evidence>
<evidence type="ECO:0000256" key="9">
    <source>
        <dbReference type="ARBA" id="ARBA00023170"/>
    </source>
</evidence>
<reference evidence="13" key="2">
    <citation type="submission" date="2025-09" db="UniProtKB">
        <authorList>
            <consortium name="Ensembl"/>
        </authorList>
    </citation>
    <scope>IDENTIFICATION</scope>
</reference>
<reference evidence="13" key="1">
    <citation type="submission" date="2025-08" db="UniProtKB">
        <authorList>
            <consortium name="Ensembl"/>
        </authorList>
    </citation>
    <scope>IDENTIFICATION</scope>
</reference>